<evidence type="ECO:0000256" key="7">
    <source>
        <dbReference type="ARBA" id="ARBA00022927"/>
    </source>
</evidence>
<dbReference type="SUPFAM" id="SSF74653">
    <property type="entry name" value="TolA/TonB C-terminal domain"/>
    <property type="match status" value="1"/>
</dbReference>
<evidence type="ECO:0000256" key="4">
    <source>
        <dbReference type="ARBA" id="ARBA00022475"/>
    </source>
</evidence>
<feature type="compositionally biased region" description="Low complexity" evidence="11">
    <location>
        <begin position="152"/>
        <end position="164"/>
    </location>
</feature>
<keyword evidence="6" id="KW-0812">Transmembrane</keyword>
<evidence type="ECO:0000256" key="3">
    <source>
        <dbReference type="ARBA" id="ARBA00022448"/>
    </source>
</evidence>
<gene>
    <name evidence="13" type="ORF">GCM10009125_06890</name>
</gene>
<dbReference type="PRINTS" id="PR01374">
    <property type="entry name" value="TONBPROTEIN"/>
</dbReference>
<dbReference type="InterPro" id="IPR051045">
    <property type="entry name" value="TonB-dependent_transducer"/>
</dbReference>
<dbReference type="Pfam" id="PF03544">
    <property type="entry name" value="TonB_C"/>
    <property type="match status" value="1"/>
</dbReference>
<evidence type="ECO:0000313" key="14">
    <source>
        <dbReference type="Proteomes" id="UP001501176"/>
    </source>
</evidence>
<protein>
    <recommendedName>
        <fullName evidence="10">Protein TonB</fullName>
    </recommendedName>
</protein>
<feature type="compositionally biased region" description="Pro residues" evidence="11">
    <location>
        <begin position="78"/>
        <end position="99"/>
    </location>
</feature>
<evidence type="ECO:0000256" key="1">
    <source>
        <dbReference type="ARBA" id="ARBA00004383"/>
    </source>
</evidence>
<proteinExistence type="inferred from homology"/>
<keyword evidence="4 10" id="KW-1003">Cell membrane</keyword>
<dbReference type="InterPro" id="IPR037682">
    <property type="entry name" value="TonB_C"/>
</dbReference>
<reference evidence="14" key="1">
    <citation type="journal article" date="2019" name="Int. J. Syst. Evol. Microbiol.">
        <title>The Global Catalogue of Microorganisms (GCM) 10K type strain sequencing project: providing services to taxonomists for standard genome sequencing and annotation.</title>
        <authorList>
            <consortium name="The Broad Institute Genomics Platform"/>
            <consortium name="The Broad Institute Genome Sequencing Center for Infectious Disease"/>
            <person name="Wu L."/>
            <person name="Ma J."/>
        </authorList>
    </citation>
    <scope>NUCLEOTIDE SEQUENCE [LARGE SCALE GENOMIC DNA]</scope>
    <source>
        <strain evidence="14">JCM 16240</strain>
    </source>
</reference>
<dbReference type="EMBL" id="BAAAFN010000006">
    <property type="protein sequence ID" value="GAA0220482.1"/>
    <property type="molecule type" value="Genomic_DNA"/>
</dbReference>
<dbReference type="NCBIfam" id="TIGR01352">
    <property type="entry name" value="tonB_Cterm"/>
    <property type="match status" value="1"/>
</dbReference>
<feature type="compositionally biased region" description="Basic residues" evidence="11">
    <location>
        <begin position="133"/>
        <end position="149"/>
    </location>
</feature>
<feature type="compositionally biased region" description="Low complexity" evidence="11">
    <location>
        <begin position="112"/>
        <end position="123"/>
    </location>
</feature>
<evidence type="ECO:0000256" key="11">
    <source>
        <dbReference type="SAM" id="MobiDB-lite"/>
    </source>
</evidence>
<feature type="region of interest" description="Disordered" evidence="11">
    <location>
        <begin position="72"/>
        <end position="201"/>
    </location>
</feature>
<dbReference type="Gene3D" id="3.30.1150.10">
    <property type="match status" value="1"/>
</dbReference>
<feature type="domain" description="TonB C-terminal" evidence="12">
    <location>
        <begin position="194"/>
        <end position="283"/>
    </location>
</feature>
<dbReference type="InterPro" id="IPR003538">
    <property type="entry name" value="TonB"/>
</dbReference>
<keyword evidence="10" id="KW-0735">Signal-anchor</keyword>
<keyword evidence="3 10" id="KW-0813">Transport</keyword>
<dbReference type="PANTHER" id="PTHR33446:SF2">
    <property type="entry name" value="PROTEIN TONB"/>
    <property type="match status" value="1"/>
</dbReference>
<keyword evidence="14" id="KW-1185">Reference proteome</keyword>
<name>A0ABP3D3D1_9BURK</name>
<dbReference type="InterPro" id="IPR006260">
    <property type="entry name" value="TonB/TolA_C"/>
</dbReference>
<comment type="similarity">
    <text evidence="2 10">Belongs to the TonB family.</text>
</comment>
<feature type="compositionally biased region" description="Basic and acidic residues" evidence="11">
    <location>
        <begin position="178"/>
        <end position="193"/>
    </location>
</feature>
<evidence type="ECO:0000256" key="9">
    <source>
        <dbReference type="ARBA" id="ARBA00023136"/>
    </source>
</evidence>
<dbReference type="PROSITE" id="PS52015">
    <property type="entry name" value="TONB_CTD"/>
    <property type="match status" value="1"/>
</dbReference>
<dbReference type="PANTHER" id="PTHR33446">
    <property type="entry name" value="PROTEIN TONB-RELATED"/>
    <property type="match status" value="1"/>
</dbReference>
<keyword evidence="8" id="KW-1133">Transmembrane helix</keyword>
<dbReference type="Proteomes" id="UP001501176">
    <property type="component" value="Unassembled WGS sequence"/>
</dbReference>
<keyword evidence="5 10" id="KW-0997">Cell inner membrane</keyword>
<evidence type="ECO:0000256" key="10">
    <source>
        <dbReference type="RuleBase" id="RU362123"/>
    </source>
</evidence>
<accession>A0ABP3D3D1</accession>
<comment type="function">
    <text evidence="10">Interacts with outer membrane receptor proteins that carry out high-affinity binding and energy dependent uptake into the periplasmic space of specific substrates. It could act to transduce energy from the cytoplasmic membrane to specific energy-requiring processes in the outer membrane, resulting in the release into the periplasm of ligands bound by these outer membrane proteins.</text>
</comment>
<evidence type="ECO:0000256" key="5">
    <source>
        <dbReference type="ARBA" id="ARBA00022519"/>
    </source>
</evidence>
<organism evidence="13 14">
    <name type="scientific">Castellaniella daejeonensis</name>
    <dbReference type="NCBI Taxonomy" id="659013"/>
    <lineage>
        <taxon>Bacteria</taxon>
        <taxon>Pseudomonadati</taxon>
        <taxon>Pseudomonadota</taxon>
        <taxon>Betaproteobacteria</taxon>
        <taxon>Burkholderiales</taxon>
        <taxon>Alcaligenaceae</taxon>
        <taxon>Castellaniella</taxon>
    </lineage>
</organism>
<comment type="subcellular location">
    <subcellularLocation>
        <location evidence="1 10">Cell inner membrane</location>
        <topology evidence="1 10">Single-pass membrane protein</topology>
        <orientation evidence="1 10">Periplasmic side</orientation>
    </subcellularLocation>
</comment>
<keyword evidence="7 10" id="KW-0653">Protein transport</keyword>
<evidence type="ECO:0000256" key="2">
    <source>
        <dbReference type="ARBA" id="ARBA00006555"/>
    </source>
</evidence>
<keyword evidence="9" id="KW-0472">Membrane</keyword>
<evidence type="ECO:0000313" key="13">
    <source>
        <dbReference type="EMBL" id="GAA0220482.1"/>
    </source>
</evidence>
<evidence type="ECO:0000259" key="12">
    <source>
        <dbReference type="PROSITE" id="PS52015"/>
    </source>
</evidence>
<evidence type="ECO:0000256" key="8">
    <source>
        <dbReference type="ARBA" id="ARBA00022989"/>
    </source>
</evidence>
<evidence type="ECO:0000256" key="6">
    <source>
        <dbReference type="ARBA" id="ARBA00022692"/>
    </source>
</evidence>
<sequence>MHSLSAARWSMPSGSSPRFSSLKIAAACVALGLHAAVLAMVLSAPVVEVAQGRPEALDVQFVELGPALEPEPVAAAEPQPPAEMPPEPEPEPVIQPEPEPAVEPEPEPTPEPVVETPEPESITEPPPPEPKPKPKPKPKPRPKPVHKPQPKPQVQAQPAAPAAASRDAVAAGGARQASEARGEPVPVDPDRPRTVGQVDYLGKRPSPVYPRISQRRGEQGRVVLRVLISPLGQVASVSVRTSSGYTRLDEAAVDAMRHARFRPYTENGIAYKALVDIPFDFVL</sequence>
<comment type="caution">
    <text evidence="13">The sequence shown here is derived from an EMBL/GenBank/DDBJ whole genome shotgun (WGS) entry which is preliminary data.</text>
</comment>